<dbReference type="EMBL" id="CP138858">
    <property type="protein sequence ID" value="WPJ94788.1"/>
    <property type="molecule type" value="Genomic_DNA"/>
</dbReference>
<accession>A0ABZ0RGZ2</accession>
<dbReference type="Proteomes" id="UP001324993">
    <property type="component" value="Chromosome"/>
</dbReference>
<organism evidence="1 2">
    <name type="scientific">Coraliomargarita algicola</name>
    <dbReference type="NCBI Taxonomy" id="3092156"/>
    <lineage>
        <taxon>Bacteria</taxon>
        <taxon>Pseudomonadati</taxon>
        <taxon>Verrucomicrobiota</taxon>
        <taxon>Opitutia</taxon>
        <taxon>Puniceicoccales</taxon>
        <taxon>Coraliomargaritaceae</taxon>
        <taxon>Coraliomargarita</taxon>
    </lineage>
</organism>
<evidence type="ECO:0000313" key="2">
    <source>
        <dbReference type="Proteomes" id="UP001324993"/>
    </source>
</evidence>
<proteinExistence type="predicted"/>
<gene>
    <name evidence="1" type="ORF">SH580_15250</name>
</gene>
<evidence type="ECO:0000313" key="1">
    <source>
        <dbReference type="EMBL" id="WPJ94788.1"/>
    </source>
</evidence>
<keyword evidence="2" id="KW-1185">Reference proteome</keyword>
<sequence>MWCPNQDTLAGLDLGAAFVACRWRELFDQYSPDSYHAKLYSLSGLISEAVEIAELQKNQAAWGKHLIWVKAEIDERVKTGIESQFCSARHLGMLNKISSSDTSSKIVRLGRVLELEGFSETLEASMREEFRQLDFDSVPSKKKKADQLLTTLGTYAFRRGCNSNDCANISDALDGDVENVRSWVLGSLEGDESEFDCVVVVDAKDEKTIGSIRAVCERAGICRSVRLPGLPEGKSHVVFRRKTMGLRAIDAAEKLRAEIRSNLNILSLYRQSSGPVILSEMWIVQEDEIVQVQAYSPSLQNLHPRRDASRLSASVAAALEQRLSMGPNLESEVRSALDLNNLALSMHDHRLRLINIWSALECLASLVDGKSIIDRVVRLVVPILTWRKIDKVVRYLSISIHYWLKNNPTIDRSSLPFKLGYKDAVHPEQILKLMCEPKDSAGIVKLLEVVAKHPLLLYRVYEAWKIFHNPVTLQRDLERSSKRLTWHLWRIYRARNLLVHQGVEHDCLPQLSNHLQQYFSWTLSRILHGLTLGSQWTARDSWYYWKSKSDHVVESLGTNPNGLLMQDMFPEDLSHPEAEVWSNS</sequence>
<reference evidence="1 2" key="1">
    <citation type="submission" date="2023-11" db="EMBL/GenBank/DDBJ databases">
        <title>Coraliomargarita sp. nov., isolated from marine algae.</title>
        <authorList>
            <person name="Lee J.K."/>
            <person name="Baek J.H."/>
            <person name="Kim J.M."/>
            <person name="Choi D.G."/>
            <person name="Jeon C.O."/>
        </authorList>
    </citation>
    <scope>NUCLEOTIDE SEQUENCE [LARGE SCALE GENOMIC DNA]</scope>
    <source>
        <strain evidence="1 2">J2-16</strain>
    </source>
</reference>
<protein>
    <recommendedName>
        <fullName evidence="3">Apea-like HEPN domain-containing protein</fullName>
    </recommendedName>
</protein>
<dbReference type="RefSeq" id="WP_319831700.1">
    <property type="nucleotide sequence ID" value="NZ_CP138858.1"/>
</dbReference>
<evidence type="ECO:0008006" key="3">
    <source>
        <dbReference type="Google" id="ProtNLM"/>
    </source>
</evidence>
<name>A0ABZ0RGZ2_9BACT</name>